<evidence type="ECO:0000313" key="2">
    <source>
        <dbReference type="EMBL" id="MDR6269952.1"/>
    </source>
</evidence>
<evidence type="ECO:0000259" key="1">
    <source>
        <dbReference type="Pfam" id="PF00496"/>
    </source>
</evidence>
<dbReference type="InterPro" id="IPR039424">
    <property type="entry name" value="SBP_5"/>
</dbReference>
<dbReference type="RefSeq" id="WP_309798677.1">
    <property type="nucleotide sequence ID" value="NZ_BAAAHY010000005.1"/>
</dbReference>
<dbReference type="Gene3D" id="3.10.105.10">
    <property type="entry name" value="Dipeptide-binding Protein, Domain 3"/>
    <property type="match status" value="1"/>
</dbReference>
<dbReference type="Gene3D" id="3.90.76.10">
    <property type="entry name" value="Dipeptide-binding Protein, Domain 1"/>
    <property type="match status" value="1"/>
</dbReference>
<dbReference type="Gene3D" id="3.40.190.10">
    <property type="entry name" value="Periplasmic binding protein-like II"/>
    <property type="match status" value="1"/>
</dbReference>
<keyword evidence="3" id="KW-1185">Reference proteome</keyword>
<comment type="caution">
    <text evidence="2">The sequence shown here is derived from an EMBL/GenBank/DDBJ whole genome shotgun (WGS) entry which is preliminary data.</text>
</comment>
<feature type="domain" description="Solute-binding protein family 5" evidence="1">
    <location>
        <begin position="122"/>
        <end position="483"/>
    </location>
</feature>
<dbReference type="InterPro" id="IPR000914">
    <property type="entry name" value="SBP_5_dom"/>
</dbReference>
<dbReference type="Proteomes" id="UP001185069">
    <property type="component" value="Unassembled WGS sequence"/>
</dbReference>
<protein>
    <submittedName>
        <fullName evidence="2">Peptide/nickel transport system substrate-binding protein</fullName>
    </submittedName>
</protein>
<accession>A0ABU1JBZ9</accession>
<reference evidence="2 3" key="1">
    <citation type="submission" date="2023-07" db="EMBL/GenBank/DDBJ databases">
        <title>Sequencing the genomes of 1000 actinobacteria strains.</title>
        <authorList>
            <person name="Klenk H.-P."/>
        </authorList>
    </citation>
    <scope>NUCLEOTIDE SEQUENCE [LARGE SCALE GENOMIC DNA]</scope>
    <source>
        <strain evidence="2 3">DSM 14555</strain>
    </source>
</reference>
<sequence length="565" mass="60540">MKTKLTVGGAALVAAALVITGCGGGGGQGQGPASGAAQTAGADISKLVSINAQPRENLKQGGKVTIPLGNIGPDFNTSGQNGNSADGATLMSAMNSAGCWVSQADGTPKLVTDFCSEFKSATENGKQTIKIKINDKAIWNDGTPIAADAFINTWKMLNGENPEVNIVTPGAYENIESVVQGATPKDVTVTMKQPTYPLDNIFGTILNPKVNTPDVFNNGFVQNMRPDWAAGPFKLENYDSAAKTVSMVPNDKWWGQKPVLDQLVFRQMESAATIAAFKNQEIDVTTGNTLNRYNQLKDSPNTDIRRGQRLFAGGMNINAQAAPMTDVAVRDAVFTAVDRKALATVRYNGLNWEETTPGSMMLLPFSKYYQDNYPAKTTGPDAAKKVLTDAGYTAGSDGIMTKDGQKLAFKITNFGDDPTTLALVQTLQKQLRDGGMDLTIDQKGSSEFGKVVGERSFQLTISGYTVGADATTAVKQYYDSKTSNNKVGDAALDERIAKVSTIEDDAARNKEAMDIEKEHMAKYFSMGVAFNGPDIYFARTGLANYGANLFQSLSSTNWVDVGWQK</sequence>
<dbReference type="EMBL" id="JAVDQF010000001">
    <property type="protein sequence ID" value="MDR6269952.1"/>
    <property type="molecule type" value="Genomic_DNA"/>
</dbReference>
<proteinExistence type="predicted"/>
<name>A0ABU1JBZ9_9MICC</name>
<evidence type="ECO:0000313" key="3">
    <source>
        <dbReference type="Proteomes" id="UP001185069"/>
    </source>
</evidence>
<dbReference type="PANTHER" id="PTHR30290:SF65">
    <property type="entry name" value="MONOACYL PHOSPHATIDYLINOSITOL TETRAMANNOSIDE-BINDING PROTEIN LPQW-RELATED"/>
    <property type="match status" value="1"/>
</dbReference>
<dbReference type="PROSITE" id="PS51257">
    <property type="entry name" value="PROKAR_LIPOPROTEIN"/>
    <property type="match status" value="1"/>
</dbReference>
<dbReference type="PANTHER" id="PTHR30290">
    <property type="entry name" value="PERIPLASMIC BINDING COMPONENT OF ABC TRANSPORTER"/>
    <property type="match status" value="1"/>
</dbReference>
<dbReference type="CDD" id="cd08501">
    <property type="entry name" value="PBP2_Lpqw"/>
    <property type="match status" value="1"/>
</dbReference>
<dbReference type="SUPFAM" id="SSF53850">
    <property type="entry name" value="Periplasmic binding protein-like II"/>
    <property type="match status" value="1"/>
</dbReference>
<organism evidence="2 3">
    <name type="scientific">Arthrobacter russicus</name>
    <dbReference type="NCBI Taxonomy" id="172040"/>
    <lineage>
        <taxon>Bacteria</taxon>
        <taxon>Bacillati</taxon>
        <taxon>Actinomycetota</taxon>
        <taxon>Actinomycetes</taxon>
        <taxon>Micrococcales</taxon>
        <taxon>Micrococcaceae</taxon>
        <taxon>Arthrobacter</taxon>
    </lineage>
</organism>
<gene>
    <name evidence="2" type="ORF">JOE69_002190</name>
</gene>
<dbReference type="Pfam" id="PF00496">
    <property type="entry name" value="SBP_bac_5"/>
    <property type="match status" value="1"/>
</dbReference>